<dbReference type="PANTHER" id="PTHR39166">
    <property type="entry name" value="BLL1166 PROTEIN"/>
    <property type="match status" value="1"/>
</dbReference>
<dbReference type="Proteomes" id="UP000245974">
    <property type="component" value="Unassembled WGS sequence"/>
</dbReference>
<evidence type="ECO:0008006" key="3">
    <source>
        <dbReference type="Google" id="ProtNLM"/>
    </source>
</evidence>
<dbReference type="RefSeq" id="WP_121974187.1">
    <property type="nucleotide sequence ID" value="NZ_OOGT01000078.1"/>
</dbReference>
<proteinExistence type="predicted"/>
<dbReference type="AlphaFoldDB" id="A0A2U3MZ91"/>
<evidence type="ECO:0000313" key="2">
    <source>
        <dbReference type="Proteomes" id="UP000245974"/>
    </source>
</evidence>
<dbReference type="PANTHER" id="PTHR39166:SF1">
    <property type="entry name" value="BLL1166 PROTEIN"/>
    <property type="match status" value="1"/>
</dbReference>
<evidence type="ECO:0000313" key="1">
    <source>
        <dbReference type="EMBL" id="SPL70731.1"/>
    </source>
</evidence>
<name>A0A2U3MZ91_9GAMM</name>
<dbReference type="InParanoid" id="A0A2U3MZ91"/>
<protein>
    <recommendedName>
        <fullName evidence="3">Nucleotidyltransferase family protein</fullName>
    </recommendedName>
</protein>
<keyword evidence="2" id="KW-1185">Reference proteome</keyword>
<accession>A0A2U3MZ91</accession>
<organism evidence="1 2">
    <name type="scientific">Acinetobacter stercoris</name>
    <dbReference type="NCBI Taxonomy" id="2126983"/>
    <lineage>
        <taxon>Bacteria</taxon>
        <taxon>Pseudomonadati</taxon>
        <taxon>Pseudomonadota</taxon>
        <taxon>Gammaproteobacteria</taxon>
        <taxon>Moraxellales</taxon>
        <taxon>Moraxellaceae</taxon>
        <taxon>Acinetobacter</taxon>
    </lineage>
</organism>
<dbReference type="EMBL" id="OOGT01000078">
    <property type="protein sequence ID" value="SPL70731.1"/>
    <property type="molecule type" value="Genomic_DNA"/>
</dbReference>
<gene>
    <name evidence="1" type="ORF">KPC_1909</name>
</gene>
<dbReference type="InterPro" id="IPR009267">
    <property type="entry name" value="NTP_transf_6"/>
</dbReference>
<dbReference type="Pfam" id="PF06042">
    <property type="entry name" value="NTP_transf_6"/>
    <property type="match status" value="1"/>
</dbReference>
<dbReference type="OrthoDB" id="9805247at2"/>
<reference evidence="2" key="1">
    <citation type="submission" date="2018-03" db="EMBL/GenBank/DDBJ databases">
        <authorList>
            <person name="Blom J."/>
        </authorList>
    </citation>
    <scope>NUCLEOTIDE SEQUENCE [LARGE SCALE GENOMIC DNA]</scope>
    <source>
        <strain evidence="2">KPC-SM-21</strain>
    </source>
</reference>
<sequence length="189" mass="22568">MKSQYKLQLSRILSEQTEILQRLEYLRHLDKKAYLCAGVIRNAVWAHLHEQGIDIYGTEIDVIFYDEMDPENQKAQYLMQQLEHKFPENDWDVINQALVHTWYKTENNQTINPLVSIEHALSLWPETATAVAVRLDDQHDIQIIAPFGLDDLFELKLRWNKQLVSHETFKKRYQAKRFFERFPKLQLID</sequence>